<evidence type="ECO:0000313" key="1">
    <source>
        <dbReference type="EMBL" id="KAF9523327.1"/>
    </source>
</evidence>
<keyword evidence="2" id="KW-1185">Reference proteome</keyword>
<dbReference type="EMBL" id="MU157920">
    <property type="protein sequence ID" value="KAF9523327.1"/>
    <property type="molecule type" value="Genomic_DNA"/>
</dbReference>
<reference evidence="1" key="1">
    <citation type="submission" date="2020-11" db="EMBL/GenBank/DDBJ databases">
        <authorList>
            <consortium name="DOE Joint Genome Institute"/>
            <person name="Ahrendt S."/>
            <person name="Riley R."/>
            <person name="Andreopoulos W."/>
            <person name="Labutti K."/>
            <person name="Pangilinan J."/>
            <person name="Ruiz-Duenas F.J."/>
            <person name="Barrasa J.M."/>
            <person name="Sanchez-Garcia M."/>
            <person name="Camarero S."/>
            <person name="Miyauchi S."/>
            <person name="Serrano A."/>
            <person name="Linde D."/>
            <person name="Babiker R."/>
            <person name="Drula E."/>
            <person name="Ayuso-Fernandez I."/>
            <person name="Pacheco R."/>
            <person name="Padilla G."/>
            <person name="Ferreira P."/>
            <person name="Barriuso J."/>
            <person name="Kellner H."/>
            <person name="Castanera R."/>
            <person name="Alfaro M."/>
            <person name="Ramirez L."/>
            <person name="Pisabarro A.G."/>
            <person name="Kuo A."/>
            <person name="Tritt A."/>
            <person name="Lipzen A."/>
            <person name="He G."/>
            <person name="Yan M."/>
            <person name="Ng V."/>
            <person name="Cullen D."/>
            <person name="Martin F."/>
            <person name="Rosso M.-N."/>
            <person name="Henrissat B."/>
            <person name="Hibbett D."/>
            <person name="Martinez A.T."/>
            <person name="Grigoriev I.V."/>
        </authorList>
    </citation>
    <scope>NUCLEOTIDE SEQUENCE</scope>
    <source>
        <strain evidence="1">CBS 506.95</strain>
    </source>
</reference>
<evidence type="ECO:0000313" key="2">
    <source>
        <dbReference type="Proteomes" id="UP000807306"/>
    </source>
</evidence>
<organism evidence="1 2">
    <name type="scientific">Crepidotus variabilis</name>
    <dbReference type="NCBI Taxonomy" id="179855"/>
    <lineage>
        <taxon>Eukaryota</taxon>
        <taxon>Fungi</taxon>
        <taxon>Dikarya</taxon>
        <taxon>Basidiomycota</taxon>
        <taxon>Agaricomycotina</taxon>
        <taxon>Agaricomycetes</taxon>
        <taxon>Agaricomycetidae</taxon>
        <taxon>Agaricales</taxon>
        <taxon>Agaricineae</taxon>
        <taxon>Crepidotaceae</taxon>
        <taxon>Crepidotus</taxon>
    </lineage>
</organism>
<name>A0A9P6E6A4_9AGAR</name>
<dbReference type="OrthoDB" id="5362978at2759"/>
<gene>
    <name evidence="1" type="ORF">CPB83DRAFT_863074</name>
</gene>
<sequence>MAPWSIELMDCFVSSKPALETFFAPAAYNKLLSTLFPVDTLFSILPQVHHHD</sequence>
<comment type="caution">
    <text evidence="1">The sequence shown here is derived from an EMBL/GenBank/DDBJ whole genome shotgun (WGS) entry which is preliminary data.</text>
</comment>
<proteinExistence type="predicted"/>
<feature type="non-terminal residue" evidence="1">
    <location>
        <position position="52"/>
    </location>
</feature>
<accession>A0A9P6E6A4</accession>
<dbReference type="AlphaFoldDB" id="A0A9P6E6A4"/>
<protein>
    <submittedName>
        <fullName evidence="1">Uncharacterized protein</fullName>
    </submittedName>
</protein>
<dbReference type="Proteomes" id="UP000807306">
    <property type="component" value="Unassembled WGS sequence"/>
</dbReference>